<dbReference type="EMBL" id="FMWJ01000011">
    <property type="protein sequence ID" value="SCZ67031.1"/>
    <property type="molecule type" value="Genomic_DNA"/>
</dbReference>
<accession>A0A1G5R0L5</accession>
<gene>
    <name evidence="1" type="ORF">SAMN02982990_02679</name>
</gene>
<proteinExistence type="predicted"/>
<evidence type="ECO:0000313" key="1">
    <source>
        <dbReference type="EMBL" id="SCZ67031.1"/>
    </source>
</evidence>
<dbReference type="RefSeq" id="WP_049583414.1">
    <property type="nucleotide sequence ID" value="NZ_CAWNHP010000011.1"/>
</dbReference>
<evidence type="ECO:0000313" key="2">
    <source>
        <dbReference type="Proteomes" id="UP000183223"/>
    </source>
</evidence>
<keyword evidence="2" id="KW-1185">Reference proteome</keyword>
<dbReference type="Proteomes" id="UP000183223">
    <property type="component" value="Unassembled WGS sequence"/>
</dbReference>
<name>A0A1G5R0L5_PHOLU</name>
<dbReference type="GeneID" id="45656364"/>
<protein>
    <submittedName>
        <fullName evidence="1">Uncharacterized protein</fullName>
    </submittedName>
</protein>
<dbReference type="OrthoDB" id="6456924at2"/>
<organism evidence="1 2">
    <name type="scientific">Photorhabdus luminescens</name>
    <name type="common">Xenorhabdus luminescens</name>
    <dbReference type="NCBI Taxonomy" id="29488"/>
    <lineage>
        <taxon>Bacteria</taxon>
        <taxon>Pseudomonadati</taxon>
        <taxon>Pseudomonadota</taxon>
        <taxon>Gammaproteobacteria</taxon>
        <taxon>Enterobacterales</taxon>
        <taxon>Morganellaceae</taxon>
        <taxon>Photorhabdus</taxon>
    </lineage>
</organism>
<sequence length="285" mass="31820">MSEESQRIKKPSSGYATDHFYDGAWHRAVKFVEGSVEFFDVYDVIFEGITYQSPPILVSENLIIVPIAKDEVAWNSKIEIYGAIGSGESEKIFSDGDATRPFAGELDVSNPQEPLVIFGGGNVSRFSNYTASVNGVEYGGLITDPERNSISLLRPIEDGKLMVFGKTETGKNVIVFEIETEGENKPLNGWVEFHDVATCILFRSGDLTGFANSYELRYEGTSTRSYRGLSPTHIRYENIGHHIRTEVELWAYWQDKPDGVLLFKGRYNGSAVKKSSKRCSLDGKK</sequence>
<reference evidence="2" key="1">
    <citation type="submission" date="2016-10" db="EMBL/GenBank/DDBJ databases">
        <authorList>
            <person name="Varghese N."/>
            <person name="Submissions S."/>
        </authorList>
    </citation>
    <scope>NUCLEOTIDE SEQUENCE [LARGE SCALE GENOMIC DNA]</scope>
    <source>
        <strain evidence="2">ATCC 29999</strain>
    </source>
</reference>
<dbReference type="AlphaFoldDB" id="A0A1G5R0L5"/>